<dbReference type="AlphaFoldDB" id="A0A0A9E9U5"/>
<organism evidence="1">
    <name type="scientific">Arundo donax</name>
    <name type="common">Giant reed</name>
    <name type="synonym">Donax arundinaceus</name>
    <dbReference type="NCBI Taxonomy" id="35708"/>
    <lineage>
        <taxon>Eukaryota</taxon>
        <taxon>Viridiplantae</taxon>
        <taxon>Streptophyta</taxon>
        <taxon>Embryophyta</taxon>
        <taxon>Tracheophyta</taxon>
        <taxon>Spermatophyta</taxon>
        <taxon>Magnoliopsida</taxon>
        <taxon>Liliopsida</taxon>
        <taxon>Poales</taxon>
        <taxon>Poaceae</taxon>
        <taxon>PACMAD clade</taxon>
        <taxon>Arundinoideae</taxon>
        <taxon>Arundineae</taxon>
        <taxon>Arundo</taxon>
    </lineage>
</organism>
<name>A0A0A9E9U5_ARUDO</name>
<accession>A0A0A9E9U5</accession>
<dbReference type="EMBL" id="GBRH01205143">
    <property type="protein sequence ID" value="JAD92752.1"/>
    <property type="molecule type" value="Transcribed_RNA"/>
</dbReference>
<evidence type="ECO:0000313" key="1">
    <source>
        <dbReference type="EMBL" id="JAD92752.1"/>
    </source>
</evidence>
<reference evidence="1" key="1">
    <citation type="submission" date="2014-09" db="EMBL/GenBank/DDBJ databases">
        <authorList>
            <person name="Magalhaes I.L.F."/>
            <person name="Oliveira U."/>
            <person name="Santos F.R."/>
            <person name="Vidigal T.H.D.A."/>
            <person name="Brescovit A.D."/>
            <person name="Santos A.J."/>
        </authorList>
    </citation>
    <scope>NUCLEOTIDE SEQUENCE</scope>
    <source>
        <tissue evidence="1">Shoot tissue taken approximately 20 cm above the soil surface</tissue>
    </source>
</reference>
<proteinExistence type="predicted"/>
<protein>
    <submittedName>
        <fullName evidence="1">Uncharacterized protein</fullName>
    </submittedName>
</protein>
<sequence length="244" mass="28371">MLSQTLLLLCRQAHSSSRRCPSQPFNLKAKLLLLLNHRQHCLSFLLQLRHLLLRFKTNLHHNSLAMYHIHRSHQFHLLKRLHQCQPYHRNPIIPHPHSQLRPPTSNTKRHQLRSLRHHSHQRLNITKPCLSMLNILNLRHLQVLTLQLHCHPRCPSSQKTQHLMGLPLRAIHQMSAHHPLICRLQVDLLLLSMDQILACMSLLQSGQSPGHHRHTILDTNRRVAVVSPNLMVTPGPHPTVPMLE</sequence>
<reference evidence="1" key="2">
    <citation type="journal article" date="2015" name="Data Brief">
        <title>Shoot transcriptome of the giant reed, Arundo donax.</title>
        <authorList>
            <person name="Barrero R.A."/>
            <person name="Guerrero F.D."/>
            <person name="Moolhuijzen P."/>
            <person name="Goolsby J.A."/>
            <person name="Tidwell J."/>
            <person name="Bellgard S.E."/>
            <person name="Bellgard M.I."/>
        </authorList>
    </citation>
    <scope>NUCLEOTIDE SEQUENCE</scope>
    <source>
        <tissue evidence="1">Shoot tissue taken approximately 20 cm above the soil surface</tissue>
    </source>
</reference>